<accession>A0A7Y2H0V1</accession>
<evidence type="ECO:0000313" key="1">
    <source>
        <dbReference type="EMBL" id="NNF05314.1"/>
    </source>
</evidence>
<organism evidence="1 2">
    <name type="scientific">Eiseniibacteriota bacterium</name>
    <dbReference type="NCBI Taxonomy" id="2212470"/>
    <lineage>
        <taxon>Bacteria</taxon>
        <taxon>Candidatus Eiseniibacteriota</taxon>
    </lineage>
</organism>
<dbReference type="PIRSF" id="PIRSF016498">
    <property type="entry name" value="UCP016498"/>
    <property type="match status" value="1"/>
</dbReference>
<dbReference type="InterPro" id="IPR018699">
    <property type="entry name" value="DUF2203"/>
</dbReference>
<feature type="non-terminal residue" evidence="1">
    <location>
        <position position="1"/>
    </location>
</feature>
<gene>
    <name evidence="1" type="ORF">HKN21_01005</name>
</gene>
<name>A0A7Y2H0V1_UNCEI</name>
<dbReference type="Pfam" id="PF09969">
    <property type="entry name" value="DUF2203"/>
    <property type="match status" value="1"/>
</dbReference>
<evidence type="ECO:0000313" key="2">
    <source>
        <dbReference type="Proteomes" id="UP000547674"/>
    </source>
</evidence>
<dbReference type="Proteomes" id="UP000547674">
    <property type="component" value="Unassembled WGS sequence"/>
</dbReference>
<protein>
    <submittedName>
        <fullName evidence="1">DUF2203 domain-containing protein</fullName>
    </submittedName>
</protein>
<dbReference type="EMBL" id="JABDJR010000032">
    <property type="protein sequence ID" value="NNF05314.1"/>
    <property type="molecule type" value="Genomic_DNA"/>
</dbReference>
<reference evidence="1 2" key="1">
    <citation type="submission" date="2020-03" db="EMBL/GenBank/DDBJ databases">
        <title>Metabolic flexibility allows generalist bacteria to become dominant in a frequently disturbed ecosystem.</title>
        <authorList>
            <person name="Chen Y.-J."/>
            <person name="Leung P.M."/>
            <person name="Bay S.K."/>
            <person name="Hugenholtz P."/>
            <person name="Kessler A.J."/>
            <person name="Shelley G."/>
            <person name="Waite D.W."/>
            <person name="Cook P.L."/>
            <person name="Greening C."/>
        </authorList>
    </citation>
    <scope>NUCLEOTIDE SEQUENCE [LARGE SCALE GENOMIC DNA]</scope>
    <source>
        <strain evidence="1">SS_bin_28</strain>
    </source>
</reference>
<sequence>PFTLTEANRLIPYLEEQLRVFQELYLKLEEYRDRISVLRLVSASAGPDHEDLLNIEGKARGTARLLAELQKEILSTGCAPKSYRDGLVDFFTLRGDRLVFLCWKLGESEIEWWHSLEGGFQKRRPISELVPETE</sequence>
<dbReference type="AlphaFoldDB" id="A0A7Y2H0V1"/>
<comment type="caution">
    <text evidence="1">The sequence shown here is derived from an EMBL/GenBank/DDBJ whole genome shotgun (WGS) entry which is preliminary data.</text>
</comment>
<proteinExistence type="predicted"/>